<dbReference type="InterPro" id="IPR050196">
    <property type="entry name" value="Cytochrome_P450_Monoox"/>
</dbReference>
<keyword evidence="7 10" id="KW-0503">Monooxygenase</keyword>
<evidence type="ECO:0000256" key="7">
    <source>
        <dbReference type="ARBA" id="ARBA00023033"/>
    </source>
</evidence>
<dbReference type="SUPFAM" id="SSF48264">
    <property type="entry name" value="Cytochrome P450"/>
    <property type="match status" value="1"/>
</dbReference>
<dbReference type="GO" id="GO:0005789">
    <property type="term" value="C:endoplasmic reticulum membrane"/>
    <property type="evidence" value="ECO:0007669"/>
    <property type="project" value="UniProtKB-SubCell"/>
</dbReference>
<keyword evidence="8 11" id="KW-0472">Membrane</keyword>
<dbReference type="KEGG" id="vde:111243321"/>
<evidence type="ECO:0000256" key="2">
    <source>
        <dbReference type="ARBA" id="ARBA00004586"/>
    </source>
</evidence>
<keyword evidence="11" id="KW-0812">Transmembrane</keyword>
<evidence type="ECO:0000313" key="12">
    <source>
        <dbReference type="EnsemblMetazoa" id="XP_022644416"/>
    </source>
</evidence>
<dbReference type="InParanoid" id="A0A7M7IYL8"/>
<proteinExistence type="inferred from homology"/>
<evidence type="ECO:0008006" key="14">
    <source>
        <dbReference type="Google" id="ProtNLM"/>
    </source>
</evidence>
<organism evidence="12 13">
    <name type="scientific">Varroa destructor</name>
    <name type="common">Honeybee mite</name>
    <dbReference type="NCBI Taxonomy" id="109461"/>
    <lineage>
        <taxon>Eukaryota</taxon>
        <taxon>Metazoa</taxon>
        <taxon>Ecdysozoa</taxon>
        <taxon>Arthropoda</taxon>
        <taxon>Chelicerata</taxon>
        <taxon>Arachnida</taxon>
        <taxon>Acari</taxon>
        <taxon>Parasitiformes</taxon>
        <taxon>Mesostigmata</taxon>
        <taxon>Gamasina</taxon>
        <taxon>Dermanyssoidea</taxon>
        <taxon>Varroidae</taxon>
        <taxon>Varroa</taxon>
    </lineage>
</organism>
<evidence type="ECO:0000256" key="4">
    <source>
        <dbReference type="ARBA" id="ARBA00022617"/>
    </source>
</evidence>
<dbReference type="GeneID" id="111243321"/>
<dbReference type="OrthoDB" id="6504453at2759"/>
<protein>
    <recommendedName>
        <fullName evidence="14">Cytochrome P450</fullName>
    </recommendedName>
</protein>
<name>A0A7M7IYL8_VARDE</name>
<dbReference type="GO" id="GO:0016705">
    <property type="term" value="F:oxidoreductase activity, acting on paired donors, with incorporation or reduction of molecular oxygen"/>
    <property type="evidence" value="ECO:0007669"/>
    <property type="project" value="InterPro"/>
</dbReference>
<evidence type="ECO:0000256" key="3">
    <source>
        <dbReference type="ARBA" id="ARBA00010617"/>
    </source>
</evidence>
<keyword evidence="5" id="KW-0256">Endoplasmic reticulum</keyword>
<dbReference type="PROSITE" id="PS00086">
    <property type="entry name" value="CYTOCHROME_P450"/>
    <property type="match status" value="1"/>
</dbReference>
<dbReference type="GO" id="GO:0004497">
    <property type="term" value="F:monooxygenase activity"/>
    <property type="evidence" value="ECO:0007669"/>
    <property type="project" value="UniProtKB-KW"/>
</dbReference>
<dbReference type="PANTHER" id="PTHR24291:SF189">
    <property type="entry name" value="CYTOCHROME P450 4C3-RELATED"/>
    <property type="match status" value="1"/>
</dbReference>
<dbReference type="InterPro" id="IPR036396">
    <property type="entry name" value="Cyt_P450_sf"/>
</dbReference>
<evidence type="ECO:0000256" key="1">
    <source>
        <dbReference type="ARBA" id="ARBA00001971"/>
    </source>
</evidence>
<dbReference type="InterPro" id="IPR017972">
    <property type="entry name" value="Cyt_P450_CS"/>
</dbReference>
<evidence type="ECO:0000313" key="13">
    <source>
        <dbReference type="Proteomes" id="UP000594260"/>
    </source>
</evidence>
<evidence type="ECO:0000256" key="11">
    <source>
        <dbReference type="SAM" id="Phobius"/>
    </source>
</evidence>
<reference evidence="12" key="1">
    <citation type="submission" date="2021-01" db="UniProtKB">
        <authorList>
            <consortium name="EnsemblMetazoa"/>
        </authorList>
    </citation>
    <scope>IDENTIFICATION</scope>
</reference>
<evidence type="ECO:0000256" key="5">
    <source>
        <dbReference type="ARBA" id="ARBA00022824"/>
    </source>
</evidence>
<keyword evidence="11" id="KW-1133">Transmembrane helix</keyword>
<feature type="transmembrane region" description="Helical" evidence="11">
    <location>
        <begin position="17"/>
        <end position="34"/>
    </location>
</feature>
<dbReference type="GO" id="GO:0020037">
    <property type="term" value="F:heme binding"/>
    <property type="evidence" value="ECO:0007669"/>
    <property type="project" value="InterPro"/>
</dbReference>
<evidence type="ECO:0000256" key="6">
    <source>
        <dbReference type="ARBA" id="ARBA00023004"/>
    </source>
</evidence>
<keyword evidence="9 10" id="KW-0479">Metal-binding</keyword>
<dbReference type="Gene3D" id="1.10.630.10">
    <property type="entry name" value="Cytochrome P450"/>
    <property type="match status" value="1"/>
</dbReference>
<dbReference type="GO" id="GO:0005506">
    <property type="term" value="F:iron ion binding"/>
    <property type="evidence" value="ECO:0007669"/>
    <property type="project" value="InterPro"/>
</dbReference>
<dbReference type="PANTHER" id="PTHR24291">
    <property type="entry name" value="CYTOCHROME P450 FAMILY 4"/>
    <property type="match status" value="1"/>
</dbReference>
<keyword evidence="13" id="KW-1185">Reference proteome</keyword>
<keyword evidence="10" id="KW-0560">Oxidoreductase</keyword>
<dbReference type="PRINTS" id="PR00463">
    <property type="entry name" value="EP450I"/>
</dbReference>
<feature type="binding site" description="axial binding residue" evidence="9">
    <location>
        <position position="482"/>
    </location>
    <ligand>
        <name>heme</name>
        <dbReference type="ChEBI" id="CHEBI:30413"/>
    </ligand>
    <ligandPart>
        <name>Fe</name>
        <dbReference type="ChEBI" id="CHEBI:18248"/>
    </ligandPart>
</feature>
<comment type="cofactor">
    <cofactor evidence="1 9">
        <name>heme</name>
        <dbReference type="ChEBI" id="CHEBI:30413"/>
    </cofactor>
</comment>
<keyword evidence="4 9" id="KW-0349">Heme</keyword>
<dbReference type="EnsemblMetazoa" id="XM_022788681">
    <property type="protein sequence ID" value="XP_022644416"/>
    <property type="gene ID" value="LOC111243321"/>
</dbReference>
<dbReference type="OMA" id="HTHAVFD"/>
<keyword evidence="6 9" id="KW-0408">Iron</keyword>
<comment type="similarity">
    <text evidence="3 10">Belongs to the cytochrome P450 family.</text>
</comment>
<evidence type="ECO:0000256" key="10">
    <source>
        <dbReference type="RuleBase" id="RU000461"/>
    </source>
</evidence>
<comment type="subcellular location">
    <subcellularLocation>
        <location evidence="2">Endoplasmic reticulum membrane</location>
    </subcellularLocation>
</comment>
<dbReference type="InterPro" id="IPR002401">
    <property type="entry name" value="Cyt_P450_E_grp-I"/>
</dbReference>
<dbReference type="PRINTS" id="PR00385">
    <property type="entry name" value="P450"/>
</dbReference>
<sequence length="541" mass="62260">MEAIRQTFAGLSAIQKTAAMVLVAIFASYLCLFAHRYYRIWKTLRNMPGPFSRGLAGYIPPAYNIFCLVLQHTYAEFLETSTGVFQLLNGLCHWFERDRIFKVYLGFQPAVLVYKPEAVEAVLNHSTNLKKPVLYSLLNSWLGTGLLTSWGSKWRCRRKMLTPAFHFRILEDFLPVMNEQAEVFVQCLNRKADTSFDIVPMITKCTLDIICETAMGVRIGAQTGSNAAYVHDVYAVGRFFLERIVRPWLYPDFLYLMTQEGRAFDRHVKGIHAFTKGVIRERKAKKLLDRSVGGSDFKKRLAFLDLLLDEHLKNPQLLPEEDIREEVDTFMFEGHDTTAMALSWTIFLLGHNPEAQRKCQEELDLIFTKDGHTGNNKNDEDRRPATVDDLREMKYLECCIKEALRLFPSVPIIGREVHTTFDVSNYRIPLGSVVLVFSYALHRDSATFPKPEEFVPERFLPENMTGRHPFAYIPFSAGPRNCIGQRFALMEEKVVLSRLLRDFSIRSLVGIDKLEISAEMVLRSRNGMPVTITRRNQNMRK</sequence>
<dbReference type="Pfam" id="PF00067">
    <property type="entry name" value="p450"/>
    <property type="match status" value="1"/>
</dbReference>
<dbReference type="Proteomes" id="UP000594260">
    <property type="component" value="Unplaced"/>
</dbReference>
<dbReference type="AlphaFoldDB" id="A0A7M7IYL8"/>
<dbReference type="RefSeq" id="XP_022644416.1">
    <property type="nucleotide sequence ID" value="XM_022788681.1"/>
</dbReference>
<dbReference type="SMR" id="A0A7M7IYL8"/>
<accession>A0A7M7IYL8</accession>
<evidence type="ECO:0000256" key="9">
    <source>
        <dbReference type="PIRSR" id="PIRSR602401-1"/>
    </source>
</evidence>
<dbReference type="InterPro" id="IPR001128">
    <property type="entry name" value="Cyt_P450"/>
</dbReference>
<evidence type="ECO:0000256" key="8">
    <source>
        <dbReference type="ARBA" id="ARBA00023136"/>
    </source>
</evidence>